<evidence type="ECO:0000256" key="4">
    <source>
        <dbReference type="ARBA" id="ARBA00005359"/>
    </source>
</evidence>
<feature type="binding site" evidence="11">
    <location>
        <begin position="244"/>
        <end position="245"/>
    </location>
    <ligand>
        <name>substrate</name>
    </ligand>
</feature>
<gene>
    <name evidence="11" type="primary">pyrD</name>
    <name evidence="14" type="ORF">NDI79_18675</name>
</gene>
<comment type="subunit">
    <text evidence="11">Monomer.</text>
</comment>
<dbReference type="GO" id="GO:0106430">
    <property type="term" value="F:dihydroorotate dehydrogenase (quinone) activity"/>
    <property type="evidence" value="ECO:0007669"/>
    <property type="project" value="UniProtKB-EC"/>
</dbReference>
<comment type="caution">
    <text evidence="14">The sequence shown here is derived from an EMBL/GenBank/DDBJ whole genome shotgun (WGS) entry which is preliminary data.</text>
</comment>
<feature type="binding site" evidence="11">
    <location>
        <begin position="117"/>
        <end position="121"/>
    </location>
    <ligand>
        <name>substrate</name>
    </ligand>
</feature>
<evidence type="ECO:0000256" key="10">
    <source>
        <dbReference type="ARBA" id="ARBA00048639"/>
    </source>
</evidence>
<feature type="active site" description="Nucleophile" evidence="11">
    <location>
        <position position="182"/>
    </location>
</feature>
<dbReference type="Proteomes" id="UP001254813">
    <property type="component" value="Unassembled WGS sequence"/>
</dbReference>
<dbReference type="CDD" id="cd04738">
    <property type="entry name" value="DHOD_2_like"/>
    <property type="match status" value="1"/>
</dbReference>
<reference evidence="14 15" key="1">
    <citation type="submission" date="2022-06" db="EMBL/GenBank/DDBJ databases">
        <title>Halogeometricum sp. a new haloarchaeum isolate from saline soil.</title>
        <authorList>
            <person name="Strakova D."/>
            <person name="Galisteo C."/>
            <person name="Sanchez-Porro C."/>
            <person name="Ventosa A."/>
        </authorList>
    </citation>
    <scope>NUCLEOTIDE SEQUENCE [LARGE SCALE GENOMIC DNA]</scope>
    <source>
        <strain evidence="15">S3BR25-2</strain>
    </source>
</reference>
<keyword evidence="7 11" id="KW-0665">Pyrimidine biosynthesis</keyword>
<evidence type="ECO:0000256" key="3">
    <source>
        <dbReference type="ARBA" id="ARBA00005161"/>
    </source>
</evidence>
<evidence type="ECO:0000256" key="11">
    <source>
        <dbReference type="HAMAP-Rule" id="MF_00225"/>
    </source>
</evidence>
<feature type="binding site" evidence="11">
    <location>
        <begin position="314"/>
        <end position="315"/>
    </location>
    <ligand>
        <name>FMN</name>
        <dbReference type="ChEBI" id="CHEBI:58210"/>
    </ligand>
</feature>
<sequence length="352" mass="37353">MRTLYRALKPALFSLPPETAHGLVHRGLRTAQHTFLADAFAARYRVDDERLRTEAFDCSFENPVGVAAGFDKNAEVPDVLGSLGFGHVEVGGVTADPQDGNPRPRMFRLREDRGIVNRMGLNNEGADAVGERLAAGPDPDVTVGVNLALSESTDPEDAPADYRDSYERVGEHADYVAVNVSCPNSEGFRDLQNRDSLEAILGGLVDAGASPLLVKLSPDLPDPAVEDALDVVDEYDLDGVVATNTTTDRPAGLRSPNRAERGGLSGAPIEGRATEMVRFVAERTDVPVVGVGGVSSAAGAYAKIRAGASLVQLYTGLVFEGPTLARDINEGLLELLERDGFDSVDEAVGADL</sequence>
<accession>A0ABU2G5Z0</accession>
<feature type="domain" description="Dihydroorotate dehydrogenase catalytic" evidence="13">
    <location>
        <begin position="51"/>
        <end position="336"/>
    </location>
</feature>
<feature type="binding site" evidence="11">
    <location>
        <position position="243"/>
    </location>
    <ligand>
        <name>FMN</name>
        <dbReference type="ChEBI" id="CHEBI:58210"/>
    </ligand>
</feature>
<evidence type="ECO:0000259" key="13">
    <source>
        <dbReference type="Pfam" id="PF01180"/>
    </source>
</evidence>
<keyword evidence="11" id="KW-1003">Cell membrane</keyword>
<keyword evidence="9 11" id="KW-0472">Membrane</keyword>
<dbReference type="Pfam" id="PF01180">
    <property type="entry name" value="DHO_dh"/>
    <property type="match status" value="1"/>
</dbReference>
<feature type="binding site" evidence="11">
    <location>
        <position position="179"/>
    </location>
    <ligand>
        <name>FMN</name>
        <dbReference type="ChEBI" id="CHEBI:58210"/>
    </ligand>
</feature>
<dbReference type="PIRSF" id="PIRSF000164">
    <property type="entry name" value="DHO_oxidase"/>
    <property type="match status" value="1"/>
</dbReference>
<keyword evidence="8 11" id="KW-0560">Oxidoreductase</keyword>
<keyword evidence="15" id="KW-1185">Reference proteome</keyword>
<evidence type="ECO:0000256" key="5">
    <source>
        <dbReference type="ARBA" id="ARBA00022630"/>
    </source>
</evidence>
<dbReference type="InterPro" id="IPR013785">
    <property type="entry name" value="Aldolase_TIM"/>
</dbReference>
<feature type="binding site" evidence="11">
    <location>
        <position position="92"/>
    </location>
    <ligand>
        <name>FMN</name>
        <dbReference type="ChEBI" id="CHEBI:58210"/>
    </ligand>
</feature>
<dbReference type="InterPro" id="IPR005720">
    <property type="entry name" value="Dihydroorotate_DH_cat"/>
</dbReference>
<dbReference type="PROSITE" id="PS00912">
    <property type="entry name" value="DHODEHASE_2"/>
    <property type="match status" value="1"/>
</dbReference>
<dbReference type="InterPro" id="IPR001295">
    <property type="entry name" value="Dihydroorotate_DH_CS"/>
</dbReference>
<dbReference type="InterPro" id="IPR012135">
    <property type="entry name" value="Dihydroorotate_DH_1_2"/>
</dbReference>
<comment type="function">
    <text evidence="1 11">Catalyzes the conversion of dihydroorotate to orotate with quinone as electron acceptor.</text>
</comment>
<comment type="similarity">
    <text evidence="4 11">Belongs to the dihydroorotate dehydrogenase family. Type 2 subfamily.</text>
</comment>
<dbReference type="PANTHER" id="PTHR48109:SF4">
    <property type="entry name" value="DIHYDROOROTATE DEHYDROGENASE (QUINONE), MITOCHONDRIAL"/>
    <property type="match status" value="1"/>
</dbReference>
<evidence type="ECO:0000256" key="12">
    <source>
        <dbReference type="SAM" id="MobiDB-lite"/>
    </source>
</evidence>
<keyword evidence="6 11" id="KW-0288">FMN</keyword>
<feature type="binding site" evidence="11">
    <location>
        <position position="72"/>
    </location>
    <ligand>
        <name>substrate</name>
    </ligand>
</feature>
<dbReference type="NCBIfam" id="TIGR01036">
    <property type="entry name" value="pyrD_sub2"/>
    <property type="match status" value="1"/>
</dbReference>
<evidence type="ECO:0000313" key="14">
    <source>
        <dbReference type="EMBL" id="MDS0296206.1"/>
    </source>
</evidence>
<dbReference type="EC" id="1.3.5.2" evidence="11"/>
<dbReference type="RefSeq" id="WP_310930206.1">
    <property type="nucleotide sequence ID" value="NZ_JAMQOQ010000005.1"/>
</dbReference>
<dbReference type="SUPFAM" id="SSF51395">
    <property type="entry name" value="FMN-linked oxidoreductases"/>
    <property type="match status" value="1"/>
</dbReference>
<feature type="binding site" evidence="11">
    <location>
        <position position="184"/>
    </location>
    <ligand>
        <name>substrate</name>
    </ligand>
</feature>
<comment type="catalytic activity">
    <reaction evidence="10 11">
        <text>(S)-dihydroorotate + a quinone = orotate + a quinol</text>
        <dbReference type="Rhea" id="RHEA:30187"/>
        <dbReference type="ChEBI" id="CHEBI:24646"/>
        <dbReference type="ChEBI" id="CHEBI:30839"/>
        <dbReference type="ChEBI" id="CHEBI:30864"/>
        <dbReference type="ChEBI" id="CHEBI:132124"/>
        <dbReference type="EC" id="1.3.5.2"/>
    </reaction>
</comment>
<evidence type="ECO:0000256" key="7">
    <source>
        <dbReference type="ARBA" id="ARBA00022975"/>
    </source>
</evidence>
<protein>
    <recommendedName>
        <fullName evidence="11">Dihydroorotate dehydrogenase (quinone)</fullName>
        <ecNumber evidence="11">1.3.5.2</ecNumber>
    </recommendedName>
    <alternativeName>
        <fullName evidence="11">DHOdehase</fullName>
        <shortName evidence="11">DHOD</shortName>
        <shortName evidence="11">DHODase</shortName>
    </alternativeName>
    <alternativeName>
        <fullName evidence="11">Dihydroorotate oxidase</fullName>
    </alternativeName>
</protein>
<proteinExistence type="inferred from homology"/>
<dbReference type="PANTHER" id="PTHR48109">
    <property type="entry name" value="DIHYDROOROTATE DEHYDROGENASE (QUINONE), MITOCHONDRIAL-RELATED"/>
    <property type="match status" value="1"/>
</dbReference>
<feature type="binding site" evidence="11">
    <location>
        <position position="146"/>
    </location>
    <ligand>
        <name>FMN</name>
        <dbReference type="ChEBI" id="CHEBI:58210"/>
    </ligand>
</feature>
<comment type="pathway">
    <text evidence="3 11">Pyrimidine metabolism; UMP biosynthesis via de novo pathway; orotate from (S)-dihydroorotate (quinone route): step 1/1.</text>
</comment>
<keyword evidence="5 11" id="KW-0285">Flavoprotein</keyword>
<feature type="binding site" evidence="11">
    <location>
        <begin position="68"/>
        <end position="72"/>
    </location>
    <ligand>
        <name>FMN</name>
        <dbReference type="ChEBI" id="CHEBI:58210"/>
    </ligand>
</feature>
<feature type="binding site" evidence="11">
    <location>
        <position position="266"/>
    </location>
    <ligand>
        <name>FMN</name>
        <dbReference type="ChEBI" id="CHEBI:58210"/>
    </ligand>
</feature>
<feature type="binding site" evidence="11">
    <location>
        <position position="215"/>
    </location>
    <ligand>
        <name>FMN</name>
        <dbReference type="ChEBI" id="CHEBI:58210"/>
    </ligand>
</feature>
<name>A0ABU2G5Z0_9EURY</name>
<evidence type="ECO:0000256" key="2">
    <source>
        <dbReference type="ARBA" id="ARBA00004370"/>
    </source>
</evidence>
<evidence type="ECO:0000256" key="9">
    <source>
        <dbReference type="ARBA" id="ARBA00023136"/>
    </source>
</evidence>
<dbReference type="Gene3D" id="3.20.20.70">
    <property type="entry name" value="Aldolase class I"/>
    <property type="match status" value="1"/>
</dbReference>
<feature type="region of interest" description="Disordered" evidence="12">
    <location>
        <begin position="244"/>
        <end position="267"/>
    </location>
</feature>
<comment type="cofactor">
    <cofactor evidence="11">
        <name>FMN</name>
        <dbReference type="ChEBI" id="CHEBI:58210"/>
    </cofactor>
    <text evidence="11">Binds 1 FMN per subunit.</text>
</comment>
<evidence type="ECO:0000313" key="15">
    <source>
        <dbReference type="Proteomes" id="UP001254813"/>
    </source>
</evidence>
<organism evidence="14 15">
    <name type="scientific">Halogeometricum luteum</name>
    <dbReference type="NCBI Taxonomy" id="2950537"/>
    <lineage>
        <taxon>Archaea</taxon>
        <taxon>Methanobacteriati</taxon>
        <taxon>Methanobacteriota</taxon>
        <taxon>Stenosarchaea group</taxon>
        <taxon>Halobacteria</taxon>
        <taxon>Halobacteriales</taxon>
        <taxon>Haloferacaceae</taxon>
        <taxon>Halogeometricum</taxon>
    </lineage>
</organism>
<dbReference type="InterPro" id="IPR005719">
    <property type="entry name" value="Dihydroorotate_DH_2"/>
</dbReference>
<dbReference type="NCBIfam" id="NF003645">
    <property type="entry name" value="PRK05286.1-2"/>
    <property type="match status" value="1"/>
</dbReference>
<dbReference type="NCBIfam" id="NF003652">
    <property type="entry name" value="PRK05286.2-5"/>
    <property type="match status" value="1"/>
</dbReference>
<dbReference type="HAMAP" id="MF_00225">
    <property type="entry name" value="DHO_dh_type2"/>
    <property type="match status" value="1"/>
</dbReference>
<evidence type="ECO:0000256" key="8">
    <source>
        <dbReference type="ARBA" id="ARBA00023002"/>
    </source>
</evidence>
<comment type="subcellular location">
    <subcellularLocation>
        <location evidence="11">Cell membrane</location>
        <topology evidence="11">Peripheral membrane protein</topology>
    </subcellularLocation>
    <subcellularLocation>
        <location evidence="2">Membrane</location>
    </subcellularLocation>
</comment>
<evidence type="ECO:0000256" key="1">
    <source>
        <dbReference type="ARBA" id="ARBA00003125"/>
    </source>
</evidence>
<dbReference type="EMBL" id="JAMQOQ010000005">
    <property type="protein sequence ID" value="MDS0296206.1"/>
    <property type="molecule type" value="Genomic_DNA"/>
</dbReference>
<feature type="binding site" evidence="11">
    <location>
        <position position="179"/>
    </location>
    <ligand>
        <name>substrate</name>
    </ligand>
</feature>
<feature type="binding site" evidence="11">
    <location>
        <position position="293"/>
    </location>
    <ligand>
        <name>FMN</name>
        <dbReference type="ChEBI" id="CHEBI:58210"/>
    </ligand>
</feature>
<evidence type="ECO:0000256" key="6">
    <source>
        <dbReference type="ARBA" id="ARBA00022643"/>
    </source>
</evidence>
<dbReference type="PROSITE" id="PS00911">
    <property type="entry name" value="DHODEHASE_1"/>
    <property type="match status" value="1"/>
</dbReference>
<dbReference type="InterPro" id="IPR050074">
    <property type="entry name" value="DHO_dehydrogenase"/>
</dbReference>